<keyword evidence="2" id="KW-1185">Reference proteome</keyword>
<sequence>MVSHALIWVWNVCVNICYNSIKENTIIDEKNVKSYTCHKWTRCYCGIIIKTLQKSREN</sequence>
<comment type="caution">
    <text evidence="1">The sequence shown here is derived from an EMBL/GenBank/DDBJ whole genome shotgun (WGS) entry which is preliminary data.</text>
</comment>
<evidence type="ECO:0000313" key="1">
    <source>
        <dbReference type="EMBL" id="GFP74211.1"/>
    </source>
</evidence>
<evidence type="ECO:0000313" key="2">
    <source>
        <dbReference type="Proteomes" id="UP000580568"/>
    </source>
</evidence>
<dbReference type="EMBL" id="BLZR01000001">
    <property type="protein sequence ID" value="GFP74211.1"/>
    <property type="molecule type" value="Genomic_DNA"/>
</dbReference>
<reference evidence="1 2" key="1">
    <citation type="submission" date="2020-07" db="EMBL/GenBank/DDBJ databases">
        <title>A new beta-1,3-glucan-decomposing anaerobic bacterium isolated from anoxic soil subjected to biological soil disinfestation.</title>
        <authorList>
            <person name="Ueki A."/>
            <person name="Tonouchi A."/>
        </authorList>
    </citation>
    <scope>NUCLEOTIDE SEQUENCE [LARGE SCALE GENOMIC DNA]</scope>
    <source>
        <strain evidence="1 2">TW1</strain>
    </source>
</reference>
<protein>
    <submittedName>
        <fullName evidence="1">Uncharacterized protein</fullName>
    </submittedName>
</protein>
<accession>A0A6V8SBI0</accession>
<dbReference type="AlphaFoldDB" id="A0A6V8SBI0"/>
<dbReference type="Proteomes" id="UP000580568">
    <property type="component" value="Unassembled WGS sequence"/>
</dbReference>
<name>A0A6V8SBI0_9CLOT</name>
<proteinExistence type="predicted"/>
<gene>
    <name evidence="1" type="ORF">bsdtw1_00256</name>
</gene>
<organism evidence="1 2">
    <name type="scientific">Clostridium fungisolvens</name>
    <dbReference type="NCBI Taxonomy" id="1604897"/>
    <lineage>
        <taxon>Bacteria</taxon>
        <taxon>Bacillati</taxon>
        <taxon>Bacillota</taxon>
        <taxon>Clostridia</taxon>
        <taxon>Eubacteriales</taxon>
        <taxon>Clostridiaceae</taxon>
        <taxon>Clostridium</taxon>
    </lineage>
</organism>